<reference evidence="5 6" key="1">
    <citation type="journal article" date="2015" name="Annu Rev Anim Biosci">
        <title>The Genome 10K Project: a way forward.</title>
        <authorList>
            <person name="Koepfli K.P."/>
            <person name="Paten B."/>
            <person name="O'Brien S.J."/>
            <person name="Koepfli K.P."/>
            <person name="Paten B."/>
            <person name="Antunes A."/>
            <person name="Belov K."/>
            <person name="Bustamante C."/>
            <person name="Castoe T.A."/>
            <person name="Clawson H."/>
            <person name="Crawford A.J."/>
            <person name="Diekhans M."/>
            <person name="Distel D."/>
            <person name="Durbin R."/>
            <person name="Earl D."/>
            <person name="Fujita M.K."/>
            <person name="Gamble T."/>
            <person name="Georges A."/>
            <person name="Gemmell N."/>
            <person name="Gilbert M.T."/>
            <person name="Graves J.M."/>
            <person name="Green R.E."/>
            <person name="Hickey G."/>
            <person name="Jarvis E.D."/>
            <person name="Johnson W."/>
            <person name="Komissarov A."/>
            <person name="Korf I."/>
            <person name="Kuhn R."/>
            <person name="Larkin D.M."/>
            <person name="Lewin H."/>
            <person name="Lopez J.V."/>
            <person name="Ma J."/>
            <person name="Marques-Bonet T."/>
            <person name="Miller W."/>
            <person name="Murphy R."/>
            <person name="Pevzner P."/>
            <person name="Shapiro B."/>
            <person name="Steiner C."/>
            <person name="Tamazian G."/>
            <person name="Venkatesh B."/>
            <person name="Wang J."/>
            <person name="Wayne R."/>
            <person name="Wiley E."/>
            <person name="Yang H."/>
            <person name="Zhang G."/>
            <person name="Haussler D."/>
            <person name="Ryder O."/>
            <person name="O'Brien S.J."/>
        </authorList>
    </citation>
    <scope>NUCLEOTIDE SEQUENCE</scope>
</reference>
<dbReference type="Proteomes" id="UP000472240">
    <property type="component" value="Chromosome 15"/>
</dbReference>
<dbReference type="InterPro" id="IPR011993">
    <property type="entry name" value="PH-like_dom_sf"/>
</dbReference>
<proteinExistence type="predicted"/>
<organism evidence="5 6">
    <name type="scientific">Rhinolophus ferrumequinum</name>
    <name type="common">Greater horseshoe bat</name>
    <dbReference type="NCBI Taxonomy" id="59479"/>
    <lineage>
        <taxon>Eukaryota</taxon>
        <taxon>Metazoa</taxon>
        <taxon>Chordata</taxon>
        <taxon>Craniata</taxon>
        <taxon>Vertebrata</taxon>
        <taxon>Euteleostomi</taxon>
        <taxon>Mammalia</taxon>
        <taxon>Eutheria</taxon>
        <taxon>Laurasiatheria</taxon>
        <taxon>Chiroptera</taxon>
        <taxon>Yinpterochiroptera</taxon>
        <taxon>Rhinolophoidea</taxon>
        <taxon>Rhinolophidae</taxon>
        <taxon>Rhinolophinae</taxon>
        <taxon>Rhinolophus</taxon>
    </lineage>
</organism>
<reference evidence="5" key="4">
    <citation type="submission" date="2025-08" db="UniProtKB">
        <authorList>
            <consortium name="Ensembl"/>
        </authorList>
    </citation>
    <scope>IDENTIFICATION</scope>
</reference>
<dbReference type="Pfam" id="PF09380">
    <property type="entry name" value="FERM_C"/>
    <property type="match status" value="1"/>
</dbReference>
<protein>
    <recommendedName>
        <fullName evidence="4">FERM domain-containing protein</fullName>
    </recommendedName>
</protein>
<evidence type="ECO:0000256" key="2">
    <source>
        <dbReference type="ARBA" id="ARBA00022475"/>
    </source>
</evidence>
<evidence type="ECO:0000256" key="3">
    <source>
        <dbReference type="ARBA" id="ARBA00023136"/>
    </source>
</evidence>
<keyword evidence="6" id="KW-1185">Reference proteome</keyword>
<keyword evidence="3" id="KW-0472">Membrane</keyword>
<dbReference type="Ensembl" id="ENSRFET00010008980.1">
    <property type="protein sequence ID" value="ENSRFEP00010008168.1"/>
    <property type="gene ID" value="ENSRFEG00010005588.1"/>
</dbReference>
<dbReference type="PROSITE" id="PS50057">
    <property type="entry name" value="FERM_3"/>
    <property type="match status" value="1"/>
</dbReference>
<sequence length="70" mass="8099">MDETEMEYLKVAQDLEMYGVNYFAIQNKKGTELLGVDALGLHIYDPENRLTPKISFPWNEIRNISYSDIG</sequence>
<reference evidence="5 6" key="2">
    <citation type="journal article" date="2018" name="Annu Rev Anim Biosci">
        <title>Bat Biology, Genomes, and the Bat1K Project: To Generate Chromosome-Level Genomes for All Living Bat Species.</title>
        <authorList>
            <person name="Teeling E.C."/>
            <person name="Vernes S.C."/>
            <person name="Davalos L.M."/>
            <person name="Ray D.A."/>
            <person name="Gilbert M.T.P."/>
            <person name="Myers E."/>
        </authorList>
    </citation>
    <scope>NUCLEOTIDE SEQUENCE</scope>
</reference>
<dbReference type="AlphaFoldDB" id="A0A671E8W6"/>
<reference evidence="5" key="5">
    <citation type="submission" date="2025-09" db="UniProtKB">
        <authorList>
            <consortium name="Ensembl"/>
        </authorList>
    </citation>
    <scope>IDENTIFICATION</scope>
</reference>
<dbReference type="InterPro" id="IPR011174">
    <property type="entry name" value="ERM"/>
</dbReference>
<evidence type="ECO:0000256" key="1">
    <source>
        <dbReference type="ARBA" id="ARBA00004413"/>
    </source>
</evidence>
<evidence type="ECO:0000313" key="5">
    <source>
        <dbReference type="Ensembl" id="ENSRFEP00010008168.1"/>
    </source>
</evidence>
<dbReference type="InParanoid" id="A0A671E8W6"/>
<keyword evidence="2" id="KW-1003">Cell membrane</keyword>
<dbReference type="InterPro" id="IPR000299">
    <property type="entry name" value="FERM_domain"/>
</dbReference>
<dbReference type="InterPro" id="IPR018980">
    <property type="entry name" value="FERM_PH-like_C"/>
</dbReference>
<accession>A0A671E8W6</accession>
<dbReference type="GeneTree" id="ENSGT01020000230354"/>
<dbReference type="Gene3D" id="2.30.29.30">
    <property type="entry name" value="Pleckstrin-homology domain (PH domain)/Phosphotyrosine-binding domain (PTB)"/>
    <property type="match status" value="1"/>
</dbReference>
<feature type="domain" description="FERM" evidence="4">
    <location>
        <begin position="1"/>
        <end position="70"/>
    </location>
</feature>
<evidence type="ECO:0000313" key="6">
    <source>
        <dbReference type="Proteomes" id="UP000472240"/>
    </source>
</evidence>
<dbReference type="PANTHER" id="PTHR23281">
    <property type="entry name" value="MERLIN/MOESIN/EZRIN/RADIXIN"/>
    <property type="match status" value="1"/>
</dbReference>
<dbReference type="SUPFAM" id="SSF50729">
    <property type="entry name" value="PH domain-like"/>
    <property type="match status" value="1"/>
</dbReference>
<dbReference type="GO" id="GO:0003779">
    <property type="term" value="F:actin binding"/>
    <property type="evidence" value="ECO:0007669"/>
    <property type="project" value="InterPro"/>
</dbReference>
<evidence type="ECO:0000259" key="4">
    <source>
        <dbReference type="PROSITE" id="PS50057"/>
    </source>
</evidence>
<dbReference type="GO" id="GO:0005886">
    <property type="term" value="C:plasma membrane"/>
    <property type="evidence" value="ECO:0007669"/>
    <property type="project" value="UniProtKB-SubCell"/>
</dbReference>
<reference evidence="6" key="3">
    <citation type="submission" date="2018-12" db="EMBL/GenBank/DDBJ databases">
        <title>G10K-VGP greater horseshoe bat female genome, primary haplotype.</title>
        <authorList>
            <person name="Teeling E."/>
            <person name="Myers G."/>
            <person name="Vernes S."/>
            <person name="Pippel M."/>
            <person name="Winkler S."/>
            <person name="Fedrigo O."/>
            <person name="Rhie A."/>
            <person name="Koren S."/>
            <person name="Phillippy A."/>
            <person name="Lewin H."/>
            <person name="Damas J."/>
            <person name="Howe K."/>
            <person name="Mountcastle J."/>
            <person name="Jarvis E.D."/>
        </authorList>
    </citation>
    <scope>NUCLEOTIDE SEQUENCE [LARGE SCALE GENOMIC DNA]</scope>
</reference>
<comment type="subcellular location">
    <subcellularLocation>
        <location evidence="1">Cell membrane</location>
        <topology evidence="1">Peripheral membrane protein</topology>
        <orientation evidence="1">Cytoplasmic side</orientation>
    </subcellularLocation>
</comment>
<name>A0A671E8W6_RHIFE</name>